<feature type="domain" description="NADH:flavin oxidoreductase/NADH oxidase N-terminal" evidence="3">
    <location>
        <begin position="8"/>
        <end position="335"/>
    </location>
</feature>
<keyword evidence="2" id="KW-0560">Oxidoreductase</keyword>
<sequence length="373" mass="42462">MNSKYERLFKHFKFLNGIELKSRVMMAPMLTYASHENGEVSDVEIDFYRERADGLSAIIVGPAYVMESGKVAKKQMGIHEDKLLRGLNELSNVIEKKGARSILQLSHGGRHCVEMMKEGAKALAPSAISSVRRGKRPQQMDETDIKVVCQAFANATRRAIEARFDGVELDGANGHLLQQFTSKQANSRRDRWGGTVENRMTFPLDVIRAVTYTVKATTHKPFLIGYSLAPEEKGYQGNTIEHTLEFIDLLIQEGVDYVRLHMDDLWQQAYRHKEGEAQLVPAIVKHINNRIPIISGGNLRTPDNVVDALRTGLSLVTMGTELVLEPKWMTKVRHSEEYSIKTSMDSTPHHRHIPRELWSIMKEKEQDEWKQLE</sequence>
<dbReference type="InterPro" id="IPR051799">
    <property type="entry name" value="NADH_flavin_oxidoreductase"/>
</dbReference>
<keyword evidence="5" id="KW-1185">Reference proteome</keyword>
<gene>
    <name evidence="4" type="ORF">JOC83_002725</name>
</gene>
<dbReference type="SUPFAM" id="SSF51395">
    <property type="entry name" value="FMN-linked oxidoreductases"/>
    <property type="match status" value="1"/>
</dbReference>
<dbReference type="RefSeq" id="WP_205187870.1">
    <property type="nucleotide sequence ID" value="NZ_JAFBFC010000004.1"/>
</dbReference>
<organism evidence="4 5">
    <name type="scientific">Priestia iocasae</name>
    <dbReference type="NCBI Taxonomy" id="2291674"/>
    <lineage>
        <taxon>Bacteria</taxon>
        <taxon>Bacillati</taxon>
        <taxon>Bacillota</taxon>
        <taxon>Bacilli</taxon>
        <taxon>Bacillales</taxon>
        <taxon>Bacillaceae</taxon>
        <taxon>Priestia</taxon>
    </lineage>
</organism>
<evidence type="ECO:0000313" key="4">
    <source>
        <dbReference type="EMBL" id="MBM7703876.1"/>
    </source>
</evidence>
<dbReference type="PANTHER" id="PTHR43656:SF2">
    <property type="entry name" value="BINDING OXIDOREDUCTASE, PUTATIVE (AFU_ORTHOLOGUE AFUA_2G08260)-RELATED"/>
    <property type="match status" value="1"/>
</dbReference>
<dbReference type="Pfam" id="PF00724">
    <property type="entry name" value="Oxidored_FMN"/>
    <property type="match status" value="1"/>
</dbReference>
<reference evidence="4 5" key="1">
    <citation type="submission" date="2021-01" db="EMBL/GenBank/DDBJ databases">
        <title>Genomic Encyclopedia of Type Strains, Phase IV (KMG-IV): sequencing the most valuable type-strain genomes for metagenomic binning, comparative biology and taxonomic classification.</title>
        <authorList>
            <person name="Goeker M."/>
        </authorList>
    </citation>
    <scope>NUCLEOTIDE SEQUENCE [LARGE SCALE GENOMIC DNA]</scope>
    <source>
        <strain evidence="4 5">DSM 104297</strain>
    </source>
</reference>
<evidence type="ECO:0000259" key="3">
    <source>
        <dbReference type="Pfam" id="PF00724"/>
    </source>
</evidence>
<accession>A0ABS2QYU4</accession>
<dbReference type="PANTHER" id="PTHR43656">
    <property type="entry name" value="BINDING OXIDOREDUCTASE, PUTATIVE (AFU_ORTHOLOGUE AFUA_2G08260)-RELATED"/>
    <property type="match status" value="1"/>
</dbReference>
<dbReference type="InterPro" id="IPR013785">
    <property type="entry name" value="Aldolase_TIM"/>
</dbReference>
<dbReference type="EMBL" id="JAFBFC010000004">
    <property type="protein sequence ID" value="MBM7703876.1"/>
    <property type="molecule type" value="Genomic_DNA"/>
</dbReference>
<comment type="caution">
    <text evidence="4">The sequence shown here is derived from an EMBL/GenBank/DDBJ whole genome shotgun (WGS) entry which is preliminary data.</text>
</comment>
<dbReference type="InterPro" id="IPR001155">
    <property type="entry name" value="OxRdtase_FMN_N"/>
</dbReference>
<evidence type="ECO:0000313" key="5">
    <source>
        <dbReference type="Proteomes" id="UP000809829"/>
    </source>
</evidence>
<evidence type="ECO:0000256" key="2">
    <source>
        <dbReference type="ARBA" id="ARBA00023002"/>
    </source>
</evidence>
<proteinExistence type="predicted"/>
<keyword evidence="1" id="KW-0285">Flavoprotein</keyword>
<evidence type="ECO:0000256" key="1">
    <source>
        <dbReference type="ARBA" id="ARBA00022630"/>
    </source>
</evidence>
<name>A0ABS2QYU4_9BACI</name>
<dbReference type="Gene3D" id="3.20.20.70">
    <property type="entry name" value="Aldolase class I"/>
    <property type="match status" value="1"/>
</dbReference>
<protein>
    <submittedName>
        <fullName evidence="4">2,4-dienoyl-CoA reductase-like NADH-dependent reductase (Old Yellow Enzyme family)</fullName>
    </submittedName>
</protein>
<dbReference type="Proteomes" id="UP000809829">
    <property type="component" value="Unassembled WGS sequence"/>
</dbReference>